<name>A0A1D2N2N5_ORCCI</name>
<dbReference type="AlphaFoldDB" id="A0A1D2N2N5"/>
<keyword evidence="1" id="KW-0812">Transmembrane</keyword>
<accession>A0A1D2N2N5</accession>
<feature type="transmembrane region" description="Helical" evidence="1">
    <location>
        <begin position="12"/>
        <end position="34"/>
    </location>
</feature>
<gene>
    <name evidence="2" type="ORF">Ocin01_07170</name>
</gene>
<dbReference type="GO" id="GO:0005886">
    <property type="term" value="C:plasma membrane"/>
    <property type="evidence" value="ECO:0007669"/>
    <property type="project" value="TreeGrafter"/>
</dbReference>
<dbReference type="OrthoDB" id="9993736at2759"/>
<protein>
    <submittedName>
        <fullName evidence="2">Neuronal membrane glycoprotein M6-b</fullName>
    </submittedName>
</protein>
<keyword evidence="1" id="KW-1133">Transmembrane helix</keyword>
<comment type="caution">
    <text evidence="2">The sequence shown here is derived from an EMBL/GenBank/DDBJ whole genome shotgun (WGS) entry which is preliminary data.</text>
</comment>
<feature type="transmembrane region" description="Helical" evidence="1">
    <location>
        <begin position="95"/>
        <end position="114"/>
    </location>
</feature>
<keyword evidence="1" id="KW-0472">Membrane</keyword>
<reference evidence="2 3" key="1">
    <citation type="journal article" date="2016" name="Genome Biol. Evol.">
        <title>Gene Family Evolution Reflects Adaptation to Soil Environmental Stressors in the Genome of the Collembolan Orchesella cincta.</title>
        <authorList>
            <person name="Faddeeva-Vakhrusheva A."/>
            <person name="Derks M.F."/>
            <person name="Anvar S.Y."/>
            <person name="Agamennone V."/>
            <person name="Suring W."/>
            <person name="Smit S."/>
            <person name="van Straalen N.M."/>
            <person name="Roelofs D."/>
        </authorList>
    </citation>
    <scope>NUCLEOTIDE SEQUENCE [LARGE SCALE GENOMIC DNA]</scope>
    <source>
        <tissue evidence="2">Mixed pool</tissue>
    </source>
</reference>
<dbReference type="GO" id="GO:0031175">
    <property type="term" value="P:neuron projection development"/>
    <property type="evidence" value="ECO:0007669"/>
    <property type="project" value="TreeGrafter"/>
</dbReference>
<dbReference type="PANTHER" id="PTHR11683">
    <property type="entry name" value="MYELIN PROTEOLIPID"/>
    <property type="match status" value="1"/>
</dbReference>
<dbReference type="OMA" id="NDCMARV"/>
<proteinExistence type="predicted"/>
<dbReference type="PANTHER" id="PTHR11683:SF12">
    <property type="entry name" value="M6, ISOFORM F"/>
    <property type="match status" value="1"/>
</dbReference>
<dbReference type="InterPro" id="IPR001614">
    <property type="entry name" value="Myelin_PLP"/>
</dbReference>
<keyword evidence="3" id="KW-1185">Reference proteome</keyword>
<dbReference type="Pfam" id="PF01275">
    <property type="entry name" value="Myelin_PLP"/>
    <property type="match status" value="1"/>
</dbReference>
<feature type="transmembrane region" description="Helical" evidence="1">
    <location>
        <begin position="60"/>
        <end position="83"/>
    </location>
</feature>
<evidence type="ECO:0000313" key="2">
    <source>
        <dbReference type="EMBL" id="ODM99500.1"/>
    </source>
</evidence>
<dbReference type="EMBL" id="LJIJ01000275">
    <property type="protein sequence ID" value="ODM99500.1"/>
    <property type="molecule type" value="Genomic_DNA"/>
</dbReference>
<dbReference type="STRING" id="48709.A0A1D2N2N5"/>
<evidence type="ECO:0000313" key="3">
    <source>
        <dbReference type="Proteomes" id="UP000094527"/>
    </source>
</evidence>
<evidence type="ECO:0000256" key="1">
    <source>
        <dbReference type="SAM" id="Phobius"/>
    </source>
</evidence>
<dbReference type="Proteomes" id="UP000094527">
    <property type="component" value="Unassembled WGS sequence"/>
</dbReference>
<feature type="transmembrane region" description="Helical" evidence="1">
    <location>
        <begin position="192"/>
        <end position="213"/>
    </location>
</feature>
<organism evidence="2 3">
    <name type="scientific">Orchesella cincta</name>
    <name type="common">Springtail</name>
    <name type="synonym">Podura cincta</name>
    <dbReference type="NCBI Taxonomy" id="48709"/>
    <lineage>
        <taxon>Eukaryota</taxon>
        <taxon>Metazoa</taxon>
        <taxon>Ecdysozoa</taxon>
        <taxon>Arthropoda</taxon>
        <taxon>Hexapoda</taxon>
        <taxon>Collembola</taxon>
        <taxon>Entomobryomorpha</taxon>
        <taxon>Entomobryoidea</taxon>
        <taxon>Orchesellidae</taxon>
        <taxon>Orchesellinae</taxon>
        <taxon>Orchesella</taxon>
    </lineage>
</organism>
<sequence>MSGCQGCITRVPYATLIATIMCLAGVGVFCGTMYRGVALTRLMFTDVFHFQVKWLEPVQLTFVIVGACMGALGLMILFVGCLTTGETRRTVYKAWKARVGGRITCALFMVITYLLELAWLGMFCFLVVVTATFSIFWSLCAHKQQPYDKENCIDFTQFHFLFPNNTHVDDMKVCETHEIKLFCKDYVERAEIMFILATISCALVIMSLVHYLMCLSANYAHIKDHKKLQDFQELNYFATGESEMTALAGKDRY</sequence>